<dbReference type="PANTHER" id="PTHR22946:SF0">
    <property type="entry name" value="DIENELACTONE HYDROLASE DOMAIN-CONTAINING PROTEIN"/>
    <property type="match status" value="1"/>
</dbReference>
<reference evidence="3 4" key="1">
    <citation type="journal article" date="2024" name="Nat. Commun.">
        <title>Phylogenomics reveals the evolutionary origins of lichenization in chlorophyte algae.</title>
        <authorList>
            <person name="Puginier C."/>
            <person name="Libourel C."/>
            <person name="Otte J."/>
            <person name="Skaloud P."/>
            <person name="Haon M."/>
            <person name="Grisel S."/>
            <person name="Petersen M."/>
            <person name="Berrin J.G."/>
            <person name="Delaux P.M."/>
            <person name="Dal Grande F."/>
            <person name="Keller J."/>
        </authorList>
    </citation>
    <scope>NUCLEOTIDE SEQUENCE [LARGE SCALE GENOMIC DNA]</scope>
    <source>
        <strain evidence="3 4">SAG 245.80</strain>
    </source>
</reference>
<dbReference type="GO" id="GO:0016787">
    <property type="term" value="F:hydrolase activity"/>
    <property type="evidence" value="ECO:0007669"/>
    <property type="project" value="InterPro"/>
</dbReference>
<dbReference type="InterPro" id="IPR029058">
    <property type="entry name" value="AB_hydrolase_fold"/>
</dbReference>
<dbReference type="SUPFAM" id="SSF53474">
    <property type="entry name" value="alpha/beta-Hydrolases"/>
    <property type="match status" value="1"/>
</dbReference>
<feature type="domain" description="Dienelactone hydrolase" evidence="2">
    <location>
        <begin position="62"/>
        <end position="289"/>
    </location>
</feature>
<keyword evidence="4" id="KW-1185">Reference proteome</keyword>
<dbReference type="PANTHER" id="PTHR22946">
    <property type="entry name" value="DIENELACTONE HYDROLASE DOMAIN-CONTAINING PROTEIN-RELATED"/>
    <property type="match status" value="1"/>
</dbReference>
<evidence type="ECO:0000313" key="3">
    <source>
        <dbReference type="EMBL" id="KAK9844204.1"/>
    </source>
</evidence>
<dbReference type="Gene3D" id="3.40.50.1820">
    <property type="entry name" value="alpha/beta hydrolase"/>
    <property type="match status" value="1"/>
</dbReference>
<sequence>MLIRAILFGLAWVLLSALQCYTQAWKPGVKDYNYTQIADAAALRRGTLNYTDATGANLTAYVSYSNTSSQPRPAVIVVPDYDGIGNYERWRADLLASLGYVGFVADIYNNSVAQGPALPEANRFAAMAIYNGNLTLLHSRLLGALATVRKHPQVQADRVAAIGYCFGGAAVIEFARLWPNTPGLQGVASFHGSPLVRNSSTFKPGTNVSVAIFNGYDDSGAGVSAKAKAEVQAELEGANATWSFTDYSHTAHAFTLPSNPLWTSGPAPQSAYSPWADRQSWWALRSFLLTVFDLGNLTNPYTSAGGVTYDYNSPFIGSAPATS</sequence>
<evidence type="ECO:0000256" key="1">
    <source>
        <dbReference type="SAM" id="SignalP"/>
    </source>
</evidence>
<evidence type="ECO:0000313" key="4">
    <source>
        <dbReference type="Proteomes" id="UP001445335"/>
    </source>
</evidence>
<organism evidence="3 4">
    <name type="scientific">Elliptochloris bilobata</name>
    <dbReference type="NCBI Taxonomy" id="381761"/>
    <lineage>
        <taxon>Eukaryota</taxon>
        <taxon>Viridiplantae</taxon>
        <taxon>Chlorophyta</taxon>
        <taxon>core chlorophytes</taxon>
        <taxon>Trebouxiophyceae</taxon>
        <taxon>Trebouxiophyceae incertae sedis</taxon>
        <taxon>Elliptochloris clade</taxon>
        <taxon>Elliptochloris</taxon>
    </lineage>
</organism>
<dbReference type="Proteomes" id="UP001445335">
    <property type="component" value="Unassembled WGS sequence"/>
</dbReference>
<accession>A0AAW1SE75</accession>
<protein>
    <recommendedName>
        <fullName evidence="2">Dienelactone hydrolase domain-containing protein</fullName>
    </recommendedName>
</protein>
<proteinExistence type="predicted"/>
<dbReference type="InterPro" id="IPR050261">
    <property type="entry name" value="FrsA_esterase"/>
</dbReference>
<feature type="chain" id="PRO_5043867254" description="Dienelactone hydrolase domain-containing protein" evidence="1">
    <location>
        <begin position="25"/>
        <end position="323"/>
    </location>
</feature>
<dbReference type="EMBL" id="JALJOU010000004">
    <property type="protein sequence ID" value="KAK9844204.1"/>
    <property type="molecule type" value="Genomic_DNA"/>
</dbReference>
<name>A0AAW1SE75_9CHLO</name>
<feature type="signal peptide" evidence="1">
    <location>
        <begin position="1"/>
        <end position="24"/>
    </location>
</feature>
<dbReference type="InterPro" id="IPR002925">
    <property type="entry name" value="Dienelactn_hydro"/>
</dbReference>
<evidence type="ECO:0000259" key="2">
    <source>
        <dbReference type="Pfam" id="PF01738"/>
    </source>
</evidence>
<gene>
    <name evidence="3" type="ORF">WJX81_007910</name>
</gene>
<dbReference type="Pfam" id="PF01738">
    <property type="entry name" value="DLH"/>
    <property type="match status" value="1"/>
</dbReference>
<keyword evidence="1" id="KW-0732">Signal</keyword>
<dbReference type="AlphaFoldDB" id="A0AAW1SE75"/>
<comment type="caution">
    <text evidence="3">The sequence shown here is derived from an EMBL/GenBank/DDBJ whole genome shotgun (WGS) entry which is preliminary data.</text>
</comment>